<dbReference type="EMBL" id="JAADJZ010000028">
    <property type="protein sequence ID" value="KAF2866428.1"/>
    <property type="molecule type" value="Genomic_DNA"/>
</dbReference>
<dbReference type="Proteomes" id="UP000481861">
    <property type="component" value="Unassembled WGS sequence"/>
</dbReference>
<keyword evidence="4" id="KW-1185">Reference proteome</keyword>
<evidence type="ECO:0000256" key="2">
    <source>
        <dbReference type="SAM" id="Phobius"/>
    </source>
</evidence>
<comment type="caution">
    <text evidence="3">The sequence shown here is derived from an EMBL/GenBank/DDBJ whole genome shotgun (WGS) entry which is preliminary data.</text>
</comment>
<reference evidence="3 4" key="1">
    <citation type="submission" date="2020-01" db="EMBL/GenBank/DDBJ databases">
        <authorList>
            <consortium name="DOE Joint Genome Institute"/>
            <person name="Haridas S."/>
            <person name="Albert R."/>
            <person name="Binder M."/>
            <person name="Bloem J."/>
            <person name="Labutti K."/>
            <person name="Salamov A."/>
            <person name="Andreopoulos B."/>
            <person name="Baker S.E."/>
            <person name="Barry K."/>
            <person name="Bills G."/>
            <person name="Bluhm B.H."/>
            <person name="Cannon C."/>
            <person name="Castanera R."/>
            <person name="Culley D.E."/>
            <person name="Daum C."/>
            <person name="Ezra D."/>
            <person name="Gonzalez J.B."/>
            <person name="Henrissat B."/>
            <person name="Kuo A."/>
            <person name="Liang C."/>
            <person name="Lipzen A."/>
            <person name="Lutzoni F."/>
            <person name="Magnuson J."/>
            <person name="Mondo S."/>
            <person name="Nolan M."/>
            <person name="Ohm R."/>
            <person name="Pangilinan J."/>
            <person name="Park H.-J.H."/>
            <person name="Ramirez L."/>
            <person name="Alfaro M."/>
            <person name="Sun H."/>
            <person name="Tritt A."/>
            <person name="Yoshinaga Y."/>
            <person name="Zwiers L.-H.L."/>
            <person name="Turgeon B.G."/>
            <person name="Goodwin S.B."/>
            <person name="Spatafora J.W."/>
            <person name="Crous P.W."/>
            <person name="Grigoriev I.V."/>
        </authorList>
    </citation>
    <scope>NUCLEOTIDE SEQUENCE [LARGE SCALE GENOMIC DNA]</scope>
    <source>
        <strain evidence="3 4">CBS 611.86</strain>
    </source>
</reference>
<organism evidence="3 4">
    <name type="scientific">Massariosphaeria phaeospora</name>
    <dbReference type="NCBI Taxonomy" id="100035"/>
    <lineage>
        <taxon>Eukaryota</taxon>
        <taxon>Fungi</taxon>
        <taxon>Dikarya</taxon>
        <taxon>Ascomycota</taxon>
        <taxon>Pezizomycotina</taxon>
        <taxon>Dothideomycetes</taxon>
        <taxon>Pleosporomycetidae</taxon>
        <taxon>Pleosporales</taxon>
        <taxon>Pleosporales incertae sedis</taxon>
        <taxon>Massariosphaeria</taxon>
    </lineage>
</organism>
<accession>A0A7C8HZM3</accession>
<feature type="compositionally biased region" description="Basic and acidic residues" evidence="1">
    <location>
        <begin position="205"/>
        <end position="224"/>
    </location>
</feature>
<feature type="region of interest" description="Disordered" evidence="1">
    <location>
        <begin position="175"/>
        <end position="264"/>
    </location>
</feature>
<dbReference type="AlphaFoldDB" id="A0A7C8HZM3"/>
<proteinExistence type="predicted"/>
<name>A0A7C8HZM3_9PLEO</name>
<feature type="transmembrane region" description="Helical" evidence="2">
    <location>
        <begin position="12"/>
        <end position="37"/>
    </location>
</feature>
<dbReference type="OrthoDB" id="3870692at2759"/>
<feature type="compositionally biased region" description="Low complexity" evidence="1">
    <location>
        <begin position="245"/>
        <end position="263"/>
    </location>
</feature>
<gene>
    <name evidence="3" type="ORF">BDV95DRAFT_584701</name>
</gene>
<evidence type="ECO:0000256" key="1">
    <source>
        <dbReference type="SAM" id="MobiDB-lite"/>
    </source>
</evidence>
<keyword evidence="2" id="KW-0472">Membrane</keyword>
<evidence type="ECO:0000313" key="3">
    <source>
        <dbReference type="EMBL" id="KAF2866428.1"/>
    </source>
</evidence>
<feature type="compositionally biased region" description="Polar residues" evidence="1">
    <location>
        <begin position="192"/>
        <end position="201"/>
    </location>
</feature>
<feature type="non-terminal residue" evidence="3">
    <location>
        <position position="294"/>
    </location>
</feature>
<keyword evidence="2" id="KW-1133">Transmembrane helix</keyword>
<evidence type="ECO:0000313" key="4">
    <source>
        <dbReference type="Proteomes" id="UP000481861"/>
    </source>
</evidence>
<feature type="transmembrane region" description="Helical" evidence="2">
    <location>
        <begin position="43"/>
        <end position="73"/>
    </location>
</feature>
<protein>
    <submittedName>
        <fullName evidence="3">Uncharacterized protein</fullName>
    </submittedName>
</protein>
<sequence length="294" mass="33035">MPSLSYQAHPLYKLRLATCITGFVGFFLNIFAMVAVINDSDSLIPFFVFSLFLLIISFFFCLHDLVTYAASHAPFRSTEVRRRQESEEWPSRRLLIIDLVLAIVFQWLFWIGFFAIISSFHYNYYNKNGVETFEAYANLVNFIVSIEHAVAFYKELMARKKTEWKADLERQPCANCGHTEEQPAVEDGQRLPSDSASNRGTSDMGHLHGGKDKTTMPKWSKDTSKGTNAARKAPLVPHENEPLLDTPDGSTTETSGPSGTYGTLTMEDSVASVGSVLETIVKKKEKGKKRVVDV</sequence>
<keyword evidence="2" id="KW-0812">Transmembrane</keyword>
<feature type="transmembrane region" description="Helical" evidence="2">
    <location>
        <begin position="94"/>
        <end position="116"/>
    </location>
</feature>